<feature type="transmembrane region" description="Helical" evidence="1">
    <location>
        <begin position="511"/>
        <end position="534"/>
    </location>
</feature>
<dbReference type="AlphaFoldDB" id="A0A167DSN5"/>
<feature type="transmembrane region" description="Helical" evidence="1">
    <location>
        <begin position="312"/>
        <end position="330"/>
    </location>
</feature>
<gene>
    <name evidence="2" type="ORF">PNBC_11900</name>
</gene>
<proteinExistence type="predicted"/>
<dbReference type="OrthoDB" id="2662505at2"/>
<feature type="transmembrane region" description="Helical" evidence="1">
    <location>
        <begin position="129"/>
        <end position="149"/>
    </location>
</feature>
<feature type="transmembrane region" description="Helical" evidence="1">
    <location>
        <begin position="661"/>
        <end position="681"/>
    </location>
</feature>
<feature type="transmembrane region" description="Helical" evidence="1">
    <location>
        <begin position="271"/>
        <end position="292"/>
    </location>
</feature>
<keyword evidence="1" id="KW-0812">Transmembrane</keyword>
<evidence type="ECO:0000256" key="1">
    <source>
        <dbReference type="SAM" id="Phobius"/>
    </source>
</evidence>
<keyword evidence="1" id="KW-1133">Transmembrane helix</keyword>
<sequence length="697" mass="81647">MDMKEIALIILFVSIPTSIVLYILVKILARRADRNGFSEVFKSYEDLVDSNKPNWKKKFNNFMQDSYHAYFKIPVLRAYVLKIRRRLQAIHSYDEMTMRRETMKIVFSTLGIMTTAILILLLFNQDITFVFMLLLAALIINGMLIDTFIHRVEDRLLIQLRDLNKDIRYHYHQYGMIEEALMEAADATKSEAGLHARKVHEIIKDDSENPEDKLEKYYQSAPNRFLKSLAGLSYLVKEFGDKQVDNGSLYLNNLNKLNEEINLEILKRSKLHYLFSGLTMIAIVPIVFTKPIQLWASNMFPAMQEFYSSKMGFIIQILCFAIVFLSYVLLRKMQDQQEGTYVVVERKRPWEKIALKIPMVDWFVYRLTPSRSTPEHFKISRLLKDANAGYPINWHYLHRLILCLVLSIGMLGSFVAMHFIAINNVMNNPTSNGSLFGKMSEKDLQDSLTLTEFDSQIILQLKEVNKEHLRDHVVQQIKQDENIATDATLINASVERIIEKMNKIDSEYLKWWEILICVLMGSFGYQMPYWILLFQKKMRAMDMQNEVDQFHTIIAMLSEIDRVSVEIILEWMERFSSIFKAPLHTCIINFESGAEQSLEKLKIDAPFVPLVRTVESLLLAVERIPIKQAFDDLESERNYNYEQRKLNYERMIDSKANWGRIIGFSPLYTVIFLYLVIPLIYMSFTQMGVYYDQINKL</sequence>
<evidence type="ECO:0000313" key="2">
    <source>
        <dbReference type="EMBL" id="OAB74734.1"/>
    </source>
</evidence>
<reference evidence="2 3" key="1">
    <citation type="submission" date="2016-02" db="EMBL/GenBank/DDBJ databases">
        <title>Paenibacillus sp. LPB0068, isolated from Crassostrea gigas.</title>
        <authorList>
            <person name="Shin S.-K."/>
            <person name="Yi H."/>
        </authorList>
    </citation>
    <scope>NUCLEOTIDE SEQUENCE [LARGE SCALE GENOMIC DNA]</scope>
    <source>
        <strain evidence="2 3">LPB0068</strain>
    </source>
</reference>
<dbReference type="STRING" id="1763538.LPB68_02055"/>
<evidence type="ECO:0000313" key="3">
    <source>
        <dbReference type="Proteomes" id="UP000077134"/>
    </source>
</evidence>
<accession>A0A167DSN5</accession>
<comment type="caution">
    <text evidence="2">The sequence shown here is derived from an EMBL/GenBank/DDBJ whole genome shotgun (WGS) entry which is preliminary data.</text>
</comment>
<feature type="transmembrane region" description="Helical" evidence="1">
    <location>
        <begin position="6"/>
        <end position="25"/>
    </location>
</feature>
<dbReference type="Proteomes" id="UP000077134">
    <property type="component" value="Unassembled WGS sequence"/>
</dbReference>
<protein>
    <submittedName>
        <fullName evidence="2">Uncharacterized protein</fullName>
    </submittedName>
</protein>
<dbReference type="RefSeq" id="WP_068658331.1">
    <property type="nucleotide sequence ID" value="NZ_CP017770.1"/>
</dbReference>
<organism evidence="2 3">
    <name type="scientific">Paenibacillus crassostreae</name>
    <dbReference type="NCBI Taxonomy" id="1763538"/>
    <lineage>
        <taxon>Bacteria</taxon>
        <taxon>Bacillati</taxon>
        <taxon>Bacillota</taxon>
        <taxon>Bacilli</taxon>
        <taxon>Bacillales</taxon>
        <taxon>Paenibacillaceae</taxon>
        <taxon>Paenibacillus</taxon>
    </lineage>
</organism>
<feature type="transmembrane region" description="Helical" evidence="1">
    <location>
        <begin position="400"/>
        <end position="422"/>
    </location>
</feature>
<dbReference type="EMBL" id="LSFN01000014">
    <property type="protein sequence ID" value="OAB74734.1"/>
    <property type="molecule type" value="Genomic_DNA"/>
</dbReference>
<feature type="transmembrane region" description="Helical" evidence="1">
    <location>
        <begin position="105"/>
        <end position="123"/>
    </location>
</feature>
<dbReference type="KEGG" id="pcx:LPB68_02055"/>
<name>A0A167DSN5_9BACL</name>
<keyword evidence="3" id="KW-1185">Reference proteome</keyword>
<keyword evidence="1" id="KW-0472">Membrane</keyword>